<evidence type="ECO:0000313" key="2">
    <source>
        <dbReference type="EMBL" id="SJZ57264.1"/>
    </source>
</evidence>
<sequence>MIELAIGVLFILIMAAFIIWAIWGKVPWKTVGKVLLTLLVIVIAFFLVTSLLNKAFA</sequence>
<accession>A0A1T4LS34</accession>
<feature type="transmembrane region" description="Helical" evidence="1">
    <location>
        <begin position="35"/>
        <end position="52"/>
    </location>
</feature>
<reference evidence="3" key="1">
    <citation type="submission" date="2017-02" db="EMBL/GenBank/DDBJ databases">
        <authorList>
            <person name="Varghese N."/>
            <person name="Submissions S."/>
        </authorList>
    </citation>
    <scope>NUCLEOTIDE SEQUENCE [LARGE SCALE GENOMIC DNA]</scope>
    <source>
        <strain evidence="3">ATCC 51356</strain>
    </source>
</reference>
<gene>
    <name evidence="2" type="ORF">SAMN02745171_00497</name>
</gene>
<evidence type="ECO:0000313" key="3">
    <source>
        <dbReference type="Proteomes" id="UP000190121"/>
    </source>
</evidence>
<keyword evidence="3" id="KW-1185">Reference proteome</keyword>
<keyword evidence="1" id="KW-0472">Membrane</keyword>
<evidence type="ECO:0000256" key="1">
    <source>
        <dbReference type="SAM" id="Phobius"/>
    </source>
</evidence>
<dbReference type="AlphaFoldDB" id="A0A1T4LS34"/>
<protein>
    <submittedName>
        <fullName evidence="2">Uncharacterized protein</fullName>
    </submittedName>
</protein>
<dbReference type="STRING" id="29524.SAMN02745171_00497"/>
<proteinExistence type="predicted"/>
<name>A0A1T4LS34_9PORP</name>
<feature type="transmembrane region" description="Helical" evidence="1">
    <location>
        <begin position="6"/>
        <end position="23"/>
    </location>
</feature>
<keyword evidence="1" id="KW-1133">Transmembrane helix</keyword>
<dbReference type="Proteomes" id="UP000190121">
    <property type="component" value="Unassembled WGS sequence"/>
</dbReference>
<dbReference type="EMBL" id="FUXE01000004">
    <property type="protein sequence ID" value="SJZ57264.1"/>
    <property type="molecule type" value="Genomic_DNA"/>
</dbReference>
<keyword evidence="1" id="KW-0812">Transmembrane</keyword>
<organism evidence="2 3">
    <name type="scientific">Porphyromonas circumdentaria</name>
    <dbReference type="NCBI Taxonomy" id="29524"/>
    <lineage>
        <taxon>Bacteria</taxon>
        <taxon>Pseudomonadati</taxon>
        <taxon>Bacteroidota</taxon>
        <taxon>Bacteroidia</taxon>
        <taxon>Bacteroidales</taxon>
        <taxon>Porphyromonadaceae</taxon>
        <taxon>Porphyromonas</taxon>
    </lineage>
</organism>